<sequence length="78" mass="9056">MSFKLLSRVSAESIPITACMLDPWYKNLKFLPEDIRDDAQARLTRVWEHRKEEQPGATGGVRRWRHSCPLAHLHEEGS</sequence>
<accession>A0A7J5YQ87</accession>
<dbReference type="EMBL" id="JAAKFY010000009">
    <property type="protein sequence ID" value="KAF3851732.1"/>
    <property type="molecule type" value="Genomic_DNA"/>
</dbReference>
<comment type="caution">
    <text evidence="1">The sequence shown here is derived from an EMBL/GenBank/DDBJ whole genome shotgun (WGS) entry which is preliminary data.</text>
</comment>
<dbReference type="Proteomes" id="UP000518266">
    <property type="component" value="Unassembled WGS sequence"/>
</dbReference>
<evidence type="ECO:0000313" key="1">
    <source>
        <dbReference type="EMBL" id="KAF3851732.1"/>
    </source>
</evidence>
<name>A0A7J5YQ87_DISMA</name>
<proteinExistence type="predicted"/>
<dbReference type="AlphaFoldDB" id="A0A7J5YQ87"/>
<reference evidence="1 2" key="1">
    <citation type="submission" date="2020-03" db="EMBL/GenBank/DDBJ databases">
        <title>Dissostichus mawsoni Genome sequencing and assembly.</title>
        <authorList>
            <person name="Park H."/>
        </authorList>
    </citation>
    <scope>NUCLEOTIDE SEQUENCE [LARGE SCALE GENOMIC DNA]</scope>
    <source>
        <strain evidence="1">DM0001</strain>
        <tissue evidence="1">Muscle</tissue>
    </source>
</reference>
<organism evidence="1 2">
    <name type="scientific">Dissostichus mawsoni</name>
    <name type="common">Antarctic cod</name>
    <dbReference type="NCBI Taxonomy" id="36200"/>
    <lineage>
        <taxon>Eukaryota</taxon>
        <taxon>Metazoa</taxon>
        <taxon>Chordata</taxon>
        <taxon>Craniata</taxon>
        <taxon>Vertebrata</taxon>
        <taxon>Euteleostomi</taxon>
        <taxon>Actinopterygii</taxon>
        <taxon>Neopterygii</taxon>
        <taxon>Teleostei</taxon>
        <taxon>Neoteleostei</taxon>
        <taxon>Acanthomorphata</taxon>
        <taxon>Eupercaria</taxon>
        <taxon>Perciformes</taxon>
        <taxon>Notothenioidei</taxon>
        <taxon>Nototheniidae</taxon>
        <taxon>Dissostichus</taxon>
    </lineage>
</organism>
<keyword evidence="2" id="KW-1185">Reference proteome</keyword>
<evidence type="ECO:0000313" key="2">
    <source>
        <dbReference type="Proteomes" id="UP000518266"/>
    </source>
</evidence>
<protein>
    <submittedName>
        <fullName evidence="1">Uncharacterized protein</fullName>
    </submittedName>
</protein>
<gene>
    <name evidence="1" type="ORF">F7725_005087</name>
</gene>